<feature type="chain" id="PRO_5034790092" evidence="1">
    <location>
        <begin position="23"/>
        <end position="123"/>
    </location>
</feature>
<dbReference type="RefSeq" id="XP_043184778.1">
    <property type="nucleotide sequence ID" value="XM_043331268.1"/>
</dbReference>
<dbReference type="SUPFAM" id="SSF55797">
    <property type="entry name" value="PR-1-like"/>
    <property type="match status" value="1"/>
</dbReference>
<dbReference type="Proteomes" id="UP000650533">
    <property type="component" value="Chromosome 12"/>
</dbReference>
<feature type="signal peptide" evidence="1">
    <location>
        <begin position="1"/>
        <end position="22"/>
    </location>
</feature>
<proteinExistence type="predicted"/>
<evidence type="ECO:0000256" key="1">
    <source>
        <dbReference type="SAM" id="SignalP"/>
    </source>
</evidence>
<organism evidence="3 4">
    <name type="scientific">Rhizoctonia solani</name>
    <dbReference type="NCBI Taxonomy" id="456999"/>
    <lineage>
        <taxon>Eukaryota</taxon>
        <taxon>Fungi</taxon>
        <taxon>Dikarya</taxon>
        <taxon>Basidiomycota</taxon>
        <taxon>Agaricomycotina</taxon>
        <taxon>Agaricomycetes</taxon>
        <taxon>Cantharellales</taxon>
        <taxon>Ceratobasidiaceae</taxon>
        <taxon>Rhizoctonia</taxon>
    </lineage>
</organism>
<sequence>MSAPYCTRFFFFFLALATSIDAAPSSDSRQANAYLDAHNSFRAQHAADPLTWSTKLETKAQEWANGCRFKHGSTGENLAVGTGDFGAAAAVKLWTDEIGRVEEHHGTRMCSNTVSRRHNIFSR</sequence>
<dbReference type="SMART" id="SM00198">
    <property type="entry name" value="SCP"/>
    <property type="match status" value="1"/>
</dbReference>
<dbReference type="InterPro" id="IPR001283">
    <property type="entry name" value="CRISP-related"/>
</dbReference>
<dbReference type="Pfam" id="PF00188">
    <property type="entry name" value="CAP"/>
    <property type="match status" value="1"/>
</dbReference>
<accession>A0A8H8P2L2</accession>
<feature type="domain" description="SCP" evidence="2">
    <location>
        <begin position="29"/>
        <end position="122"/>
    </location>
</feature>
<dbReference type="EMBL" id="CP059669">
    <property type="protein sequence ID" value="QRW24541.1"/>
    <property type="molecule type" value="Genomic_DNA"/>
</dbReference>
<keyword evidence="1" id="KW-0732">Signal</keyword>
<dbReference type="AlphaFoldDB" id="A0A8H8P2L2"/>
<evidence type="ECO:0000313" key="4">
    <source>
        <dbReference type="Proteomes" id="UP000650533"/>
    </source>
</evidence>
<reference evidence="3" key="1">
    <citation type="submission" date="2020-05" db="EMBL/GenBank/DDBJ databases">
        <title>Evolutionary and genomic comparisons of hybrid uninucleate and nonhybrid Rhizoctonia fungi.</title>
        <authorList>
            <person name="Li C."/>
            <person name="Chen X."/>
        </authorList>
    </citation>
    <scope>NUCLEOTIDE SEQUENCE</scope>
    <source>
        <strain evidence="3">AG-1 IA</strain>
    </source>
</reference>
<name>A0A8H8P2L2_9AGAM</name>
<dbReference type="KEGG" id="rsx:RhiXN_11453"/>
<dbReference type="GeneID" id="67033731"/>
<dbReference type="Gene3D" id="3.40.33.10">
    <property type="entry name" value="CAP"/>
    <property type="match status" value="1"/>
</dbReference>
<protein>
    <submittedName>
        <fullName evidence="3">Cysteine-rich Secretory family protein</fullName>
    </submittedName>
</protein>
<dbReference type="PANTHER" id="PTHR10334">
    <property type="entry name" value="CYSTEINE-RICH SECRETORY PROTEIN-RELATED"/>
    <property type="match status" value="1"/>
</dbReference>
<dbReference type="InterPro" id="IPR035940">
    <property type="entry name" value="CAP_sf"/>
</dbReference>
<evidence type="ECO:0000313" key="3">
    <source>
        <dbReference type="EMBL" id="QRW24541.1"/>
    </source>
</evidence>
<gene>
    <name evidence="3" type="ORF">RhiXN_11453</name>
</gene>
<evidence type="ECO:0000259" key="2">
    <source>
        <dbReference type="SMART" id="SM00198"/>
    </source>
</evidence>
<dbReference type="InterPro" id="IPR014044">
    <property type="entry name" value="CAP_dom"/>
</dbReference>